<dbReference type="Pfam" id="PF06743">
    <property type="entry name" value="FAST_1"/>
    <property type="match status" value="1"/>
</dbReference>
<protein>
    <recommendedName>
        <fullName evidence="5">FAST kinase domain-containing protein 4</fullName>
    </recommendedName>
    <alternativeName>
        <fullName evidence="7">Protein TBRG4</fullName>
    </alternativeName>
    <alternativeName>
        <fullName evidence="6">Transforming growth factor beta regulator 4</fullName>
    </alternativeName>
</protein>
<evidence type="ECO:0000256" key="6">
    <source>
        <dbReference type="ARBA" id="ARBA00042265"/>
    </source>
</evidence>
<evidence type="ECO:0000256" key="7">
    <source>
        <dbReference type="ARBA" id="ARBA00043220"/>
    </source>
</evidence>
<dbReference type="RefSeq" id="XP_006811969.1">
    <property type="nucleotide sequence ID" value="XM_006811906.1"/>
</dbReference>
<dbReference type="PANTHER" id="PTHR21228">
    <property type="entry name" value="FAST LEU-RICH DOMAIN-CONTAINING"/>
    <property type="match status" value="1"/>
</dbReference>
<evidence type="ECO:0000256" key="4">
    <source>
        <dbReference type="ARBA" id="ARBA00038281"/>
    </source>
</evidence>
<evidence type="ECO:0000256" key="5">
    <source>
        <dbReference type="ARBA" id="ARBA00040471"/>
    </source>
</evidence>
<keyword evidence="9" id="KW-1185">Reference proteome</keyword>
<gene>
    <name evidence="10" type="primary">LOC100377858</name>
</gene>
<evidence type="ECO:0000256" key="1">
    <source>
        <dbReference type="ARBA" id="ARBA00004305"/>
    </source>
</evidence>
<dbReference type="InterPro" id="IPR050870">
    <property type="entry name" value="FAST_kinase"/>
</dbReference>
<keyword evidence="2" id="KW-0809">Transit peptide</keyword>
<dbReference type="InterPro" id="IPR013584">
    <property type="entry name" value="RAP"/>
</dbReference>
<dbReference type="Pfam" id="PF08368">
    <property type="entry name" value="FAST_2"/>
    <property type="match status" value="1"/>
</dbReference>
<reference evidence="10" key="1">
    <citation type="submission" date="2025-08" db="UniProtKB">
        <authorList>
            <consortium name="RefSeq"/>
        </authorList>
    </citation>
    <scope>IDENTIFICATION</scope>
    <source>
        <tissue evidence="10">Testes</tissue>
    </source>
</reference>
<dbReference type="Proteomes" id="UP000694865">
    <property type="component" value="Unplaced"/>
</dbReference>
<evidence type="ECO:0000256" key="3">
    <source>
        <dbReference type="ARBA" id="ARBA00023128"/>
    </source>
</evidence>
<name>A0ABM0LW28_SACKO</name>
<dbReference type="CDD" id="cd23739">
    <property type="entry name" value="TBRG4-like_N"/>
    <property type="match status" value="1"/>
</dbReference>
<accession>A0ABM0LW28</accession>
<dbReference type="SMART" id="SM00952">
    <property type="entry name" value="RAP"/>
    <property type="match status" value="1"/>
</dbReference>
<evidence type="ECO:0000259" key="8">
    <source>
        <dbReference type="SMART" id="SM00952"/>
    </source>
</evidence>
<dbReference type="PANTHER" id="PTHR21228:SF59">
    <property type="entry name" value="FAST KINASE DOMAIN-CONTAINING PROTEIN 4"/>
    <property type="match status" value="1"/>
</dbReference>
<dbReference type="InterPro" id="IPR010622">
    <property type="entry name" value="FAST_Leu-rich"/>
</dbReference>
<comment type="subcellular location">
    <subcellularLocation>
        <location evidence="1">Mitochondrion matrix</location>
    </subcellularLocation>
</comment>
<organism evidence="9 10">
    <name type="scientific">Saccoglossus kowalevskii</name>
    <name type="common">Acorn worm</name>
    <dbReference type="NCBI Taxonomy" id="10224"/>
    <lineage>
        <taxon>Eukaryota</taxon>
        <taxon>Metazoa</taxon>
        <taxon>Hemichordata</taxon>
        <taxon>Enteropneusta</taxon>
        <taxon>Harrimaniidae</taxon>
        <taxon>Saccoglossus</taxon>
    </lineage>
</organism>
<evidence type="ECO:0000313" key="10">
    <source>
        <dbReference type="RefSeq" id="XP_006811969.1"/>
    </source>
</evidence>
<dbReference type="InterPro" id="IPR013579">
    <property type="entry name" value="FAST_2"/>
</dbReference>
<proteinExistence type="inferred from homology"/>
<comment type="similarity">
    <text evidence="4">Belongs to the FAST kinase family.</text>
</comment>
<evidence type="ECO:0000313" key="9">
    <source>
        <dbReference type="Proteomes" id="UP000694865"/>
    </source>
</evidence>
<feature type="domain" description="RAP" evidence="8">
    <location>
        <begin position="561"/>
        <end position="629"/>
    </location>
</feature>
<sequence>MAAFILRRVNHNMIRTFSTCVPLGIRNASLRRPLAQVEPLSRMYARNLSVVPRVAKGQKKQNETQVGKEAYNKVNEASSAEDLLDVVSKHQLDGNVSAFAVSQLNRYCNNKEMSREDVRNDPRFEQLCQVIEQKVIYLSPSSLVASLRNLTYLGVKSGEHLIQSLELEIRFRLRKLSFQQLTSLAVFYVNFCKNESQQGLMDEINKMLELRWTEIDSAWTLLQLMERVAHSSPLLMEKLEDKALQMAESMESEDMSRVALALSKSNRRTLPLLRALAYHVLHRHKELGLQTMWNFTYAFAKLNFYHSQLMEKIQGELLQKVPDSTPYMIATFAWAFSYNKYLDKPLFDAMSQYIVSNISHFKQLRICSIIISYARLNYQPSGDFFEKLLTDFDFSALSSDKLVDVVWSLVILQQASAEFISHVLASQHLEKLPDGTSYQIQMTRQKLLHINTAAKLEQPDYTGPFLPDDFMKPADSLINPGRENESLSPSLNAVMQSLAKAIGGDKYIRTNVFTPYGYTIDAEFLVDSKLTPLPINDYKTFYLPEDDTKQEVPEDAYRIAVINWEYNKYCQNSKQLLGRYTMTKRHLIVTTTGKVTNTGKLVMSPLLVPYYEWNDLKSDWQKTAYIKEKLQKTVKSDA</sequence>
<evidence type="ECO:0000256" key="2">
    <source>
        <dbReference type="ARBA" id="ARBA00022946"/>
    </source>
</evidence>
<dbReference type="GeneID" id="100377858"/>
<keyword evidence="3" id="KW-0496">Mitochondrion</keyword>